<protein>
    <submittedName>
        <fullName evidence="2">Uncharacterized protein</fullName>
    </submittedName>
</protein>
<accession>A0AAD4XPY2</accession>
<evidence type="ECO:0000313" key="3">
    <source>
        <dbReference type="Proteomes" id="UP001202328"/>
    </source>
</evidence>
<proteinExistence type="predicted"/>
<name>A0AAD4XPY2_9MAGN</name>
<dbReference type="EMBL" id="JAJJMB010007362">
    <property type="protein sequence ID" value="KAI3930489.1"/>
    <property type="molecule type" value="Genomic_DNA"/>
</dbReference>
<keyword evidence="3" id="KW-1185">Reference proteome</keyword>
<reference evidence="2" key="1">
    <citation type="submission" date="2022-04" db="EMBL/GenBank/DDBJ databases">
        <title>A functionally conserved STORR gene fusion in Papaver species that diverged 16.8 million years ago.</title>
        <authorList>
            <person name="Catania T."/>
        </authorList>
    </citation>
    <scope>NUCLEOTIDE SEQUENCE</scope>
    <source>
        <strain evidence="2">S-188037</strain>
    </source>
</reference>
<organism evidence="2 3">
    <name type="scientific">Papaver atlanticum</name>
    <dbReference type="NCBI Taxonomy" id="357466"/>
    <lineage>
        <taxon>Eukaryota</taxon>
        <taxon>Viridiplantae</taxon>
        <taxon>Streptophyta</taxon>
        <taxon>Embryophyta</taxon>
        <taxon>Tracheophyta</taxon>
        <taxon>Spermatophyta</taxon>
        <taxon>Magnoliopsida</taxon>
        <taxon>Ranunculales</taxon>
        <taxon>Papaveraceae</taxon>
        <taxon>Papaveroideae</taxon>
        <taxon>Papaver</taxon>
    </lineage>
</organism>
<dbReference type="AlphaFoldDB" id="A0AAD4XPY2"/>
<feature type="signal peptide" evidence="1">
    <location>
        <begin position="1"/>
        <end position="27"/>
    </location>
</feature>
<evidence type="ECO:0000313" key="2">
    <source>
        <dbReference type="EMBL" id="KAI3930489.1"/>
    </source>
</evidence>
<gene>
    <name evidence="2" type="ORF">MKW98_022138</name>
</gene>
<comment type="caution">
    <text evidence="2">The sequence shown here is derived from an EMBL/GenBank/DDBJ whole genome shotgun (WGS) entry which is preliminary data.</text>
</comment>
<evidence type="ECO:0000256" key="1">
    <source>
        <dbReference type="SAM" id="SignalP"/>
    </source>
</evidence>
<sequence length="90" mass="9863">MSNFTASRITVALTLCLLLLRGFSVDAAGRISGDCHYLFQCEVDLTCNADCKSHGYSRGLCKIRGFPSSKVDPELIHIDYEQPGDCCCLV</sequence>
<keyword evidence="1" id="KW-0732">Signal</keyword>
<feature type="chain" id="PRO_5042290595" evidence="1">
    <location>
        <begin position="28"/>
        <end position="90"/>
    </location>
</feature>
<dbReference type="Proteomes" id="UP001202328">
    <property type="component" value="Unassembled WGS sequence"/>
</dbReference>